<protein>
    <recommendedName>
        <fullName evidence="1">N-acetyltransferase domain-containing protein</fullName>
    </recommendedName>
</protein>
<organism evidence="2 3">
    <name type="scientific">Candidatus Uhrbacteria bacterium RIFOXYB2_FULL_57_15</name>
    <dbReference type="NCBI Taxonomy" id="1802422"/>
    <lineage>
        <taxon>Bacteria</taxon>
        <taxon>Candidatus Uhriibacteriota</taxon>
    </lineage>
</organism>
<dbReference type="InterPro" id="IPR016181">
    <property type="entry name" value="Acyl_CoA_acyltransferase"/>
</dbReference>
<dbReference type="SUPFAM" id="SSF55729">
    <property type="entry name" value="Acyl-CoA N-acyltransferases (Nat)"/>
    <property type="match status" value="1"/>
</dbReference>
<proteinExistence type="predicted"/>
<gene>
    <name evidence="2" type="ORF">A2304_03415</name>
</gene>
<comment type="caution">
    <text evidence="2">The sequence shown here is derived from an EMBL/GenBank/DDBJ whole genome shotgun (WGS) entry which is preliminary data.</text>
</comment>
<dbReference type="GO" id="GO:0016747">
    <property type="term" value="F:acyltransferase activity, transferring groups other than amino-acyl groups"/>
    <property type="evidence" value="ECO:0007669"/>
    <property type="project" value="InterPro"/>
</dbReference>
<dbReference type="Gene3D" id="3.40.630.30">
    <property type="match status" value="1"/>
</dbReference>
<dbReference type="Pfam" id="PF00583">
    <property type="entry name" value="Acetyltransf_1"/>
    <property type="match status" value="1"/>
</dbReference>
<name>A0A1F7W7D7_9BACT</name>
<dbReference type="AlphaFoldDB" id="A0A1F7W7D7"/>
<sequence length="80" mass="8828">MTIREIPGVCSLHWPYVFDSIDDGRGISTCLVAALIRDAVDRRCSHVDLQVAPGNVPAVKTYVRLGFRGTTNLLFAKKLI</sequence>
<accession>A0A1F7W7D7</accession>
<dbReference type="Proteomes" id="UP000176501">
    <property type="component" value="Unassembled WGS sequence"/>
</dbReference>
<dbReference type="PROSITE" id="PS51186">
    <property type="entry name" value="GNAT"/>
    <property type="match status" value="1"/>
</dbReference>
<reference evidence="2 3" key="1">
    <citation type="journal article" date="2016" name="Nat. Commun.">
        <title>Thousands of microbial genomes shed light on interconnected biogeochemical processes in an aquifer system.</title>
        <authorList>
            <person name="Anantharaman K."/>
            <person name="Brown C.T."/>
            <person name="Hug L.A."/>
            <person name="Sharon I."/>
            <person name="Castelle C.J."/>
            <person name="Probst A.J."/>
            <person name="Thomas B.C."/>
            <person name="Singh A."/>
            <person name="Wilkins M.J."/>
            <person name="Karaoz U."/>
            <person name="Brodie E.L."/>
            <person name="Williams K.H."/>
            <person name="Hubbard S.S."/>
            <person name="Banfield J.F."/>
        </authorList>
    </citation>
    <scope>NUCLEOTIDE SEQUENCE [LARGE SCALE GENOMIC DNA]</scope>
</reference>
<evidence type="ECO:0000313" key="2">
    <source>
        <dbReference type="EMBL" id="OGL98107.1"/>
    </source>
</evidence>
<evidence type="ECO:0000259" key="1">
    <source>
        <dbReference type="PROSITE" id="PS51186"/>
    </source>
</evidence>
<evidence type="ECO:0000313" key="3">
    <source>
        <dbReference type="Proteomes" id="UP000176501"/>
    </source>
</evidence>
<dbReference type="EMBL" id="MGFE01000023">
    <property type="protein sequence ID" value="OGL98107.1"/>
    <property type="molecule type" value="Genomic_DNA"/>
</dbReference>
<dbReference type="InterPro" id="IPR000182">
    <property type="entry name" value="GNAT_dom"/>
</dbReference>
<feature type="domain" description="N-acetyltransferase" evidence="1">
    <location>
        <begin position="1"/>
        <end position="80"/>
    </location>
</feature>